<feature type="region of interest" description="Disordered" evidence="1">
    <location>
        <begin position="153"/>
        <end position="202"/>
    </location>
</feature>
<keyword evidence="2" id="KW-1133">Transmembrane helix</keyword>
<reference evidence="4" key="2">
    <citation type="journal article" date="2007" name="Science">
        <title>Draft genome sequence of the sexually transmitted pathogen Trichomonas vaginalis.</title>
        <authorList>
            <person name="Carlton J.M."/>
            <person name="Hirt R.P."/>
            <person name="Silva J.C."/>
            <person name="Delcher A.L."/>
            <person name="Schatz M."/>
            <person name="Zhao Q."/>
            <person name="Wortman J.R."/>
            <person name="Bidwell S.L."/>
            <person name="Alsmark U.C.M."/>
            <person name="Besteiro S."/>
            <person name="Sicheritz-Ponten T."/>
            <person name="Noel C.J."/>
            <person name="Dacks J.B."/>
            <person name="Foster P.G."/>
            <person name="Simillion C."/>
            <person name="Van de Peer Y."/>
            <person name="Miranda-Saavedra D."/>
            <person name="Barton G.J."/>
            <person name="Westrop G.D."/>
            <person name="Mueller S."/>
            <person name="Dessi D."/>
            <person name="Fiori P.L."/>
            <person name="Ren Q."/>
            <person name="Paulsen I."/>
            <person name="Zhang H."/>
            <person name="Bastida-Corcuera F.D."/>
            <person name="Simoes-Barbosa A."/>
            <person name="Brown M.T."/>
            <person name="Hayes R.D."/>
            <person name="Mukherjee M."/>
            <person name="Okumura C.Y."/>
            <person name="Schneider R."/>
            <person name="Smith A.J."/>
            <person name="Vanacova S."/>
            <person name="Villalvazo M."/>
            <person name="Haas B.J."/>
            <person name="Pertea M."/>
            <person name="Feldblyum T.V."/>
            <person name="Utterback T.R."/>
            <person name="Shu C.L."/>
            <person name="Osoegawa K."/>
            <person name="de Jong P.J."/>
            <person name="Hrdy I."/>
            <person name="Horvathova L."/>
            <person name="Zubacova Z."/>
            <person name="Dolezal P."/>
            <person name="Malik S.B."/>
            <person name="Logsdon J.M. Jr."/>
            <person name="Henze K."/>
            <person name="Gupta A."/>
            <person name="Wang C.C."/>
            <person name="Dunne R.L."/>
            <person name="Upcroft J.A."/>
            <person name="Upcroft P."/>
            <person name="White O."/>
            <person name="Salzberg S.L."/>
            <person name="Tang P."/>
            <person name="Chiu C.-H."/>
            <person name="Lee Y.-S."/>
            <person name="Embley T.M."/>
            <person name="Coombs G.H."/>
            <person name="Mottram J.C."/>
            <person name="Tachezy J."/>
            <person name="Fraser-Liggett C.M."/>
            <person name="Johnson P.J."/>
        </authorList>
    </citation>
    <scope>NUCLEOTIDE SEQUENCE [LARGE SCALE GENOMIC DNA]</scope>
    <source>
        <strain evidence="4">G3</strain>
    </source>
</reference>
<evidence type="ECO:0008006" key="6">
    <source>
        <dbReference type="Google" id="ProtNLM"/>
    </source>
</evidence>
<organism evidence="4 5">
    <name type="scientific">Trichomonas vaginalis (strain ATCC PRA-98 / G3)</name>
    <dbReference type="NCBI Taxonomy" id="412133"/>
    <lineage>
        <taxon>Eukaryota</taxon>
        <taxon>Metamonada</taxon>
        <taxon>Parabasalia</taxon>
        <taxon>Trichomonadida</taxon>
        <taxon>Trichomonadidae</taxon>
        <taxon>Trichomonas</taxon>
    </lineage>
</organism>
<proteinExistence type="predicted"/>
<dbReference type="KEGG" id="tva:4758645"/>
<feature type="compositionally biased region" description="Basic and acidic residues" evidence="1">
    <location>
        <begin position="40"/>
        <end position="54"/>
    </location>
</feature>
<evidence type="ECO:0000256" key="3">
    <source>
        <dbReference type="SAM" id="SignalP"/>
    </source>
</evidence>
<dbReference type="VEuPathDB" id="TrichDB:TVAG_304630"/>
<sequence>MFFILVFLSLSLNDVDDLKKLDGRKDEKHDIAGKDPLIADNHKIENLNKPKDQQNPENPNARDGIHDKISDVPNKVNENGQIKQEGIINENDKPGMQKSITDKSKSDVLRGSVDGTDKNIKNENEIIKSGEIPGENQKANRLRGTTAYENDDLSVTGQNRENNIPKNNMNPHPVTESDEDVTSGRRNRRPGRDFPNGGIDPRFPDAIHAGTRHGETDEHGNVYCDDDDFYYEMHPEFHHHPHPHGPEFQDDPEFYHRRRENCIPRPTRTPTPSPLPTATPHPTPTPHPTATPHPTPTPLPLEDRCWDKCSVNGSCTDYECICNRNFWGNGEICLQIVPDIMYIDPPQAREGTTLHITLNIPIWFQPEKTFIMFGNLIVKSKGAVDSLVSVRVPKLNQTSMPLYFSFDSMNWSNPSFNFTYLGKERTHHFLLYLFILFCFVAAVSAGFAASQYNPPVVKQKPVVEDEFSDFNQDIDTYHYFDIEGAQPFTKYRFHIE</sequence>
<keyword evidence="3" id="KW-0732">Signal</keyword>
<dbReference type="VEuPathDB" id="TrichDB:TVAGG3_1020440"/>
<dbReference type="Proteomes" id="UP000001542">
    <property type="component" value="Unassembled WGS sequence"/>
</dbReference>
<feature type="region of interest" description="Disordered" evidence="1">
    <location>
        <begin position="32"/>
        <end position="118"/>
    </location>
</feature>
<keyword evidence="2" id="KW-0812">Transmembrane</keyword>
<feature type="compositionally biased region" description="Pro residues" evidence="1">
    <location>
        <begin position="267"/>
        <end position="296"/>
    </location>
</feature>
<feature type="chain" id="PRO_5002643530" description="EGF-like domain-containing protein" evidence="3">
    <location>
        <begin position="18"/>
        <end position="496"/>
    </location>
</feature>
<keyword evidence="2" id="KW-0472">Membrane</keyword>
<feature type="region of interest" description="Disordered" evidence="1">
    <location>
        <begin position="262"/>
        <end position="296"/>
    </location>
</feature>
<gene>
    <name evidence="4" type="ORF">TVAG_304630</name>
</gene>
<name>A2F2P8_TRIV3</name>
<evidence type="ECO:0000313" key="5">
    <source>
        <dbReference type="Proteomes" id="UP000001542"/>
    </source>
</evidence>
<evidence type="ECO:0000256" key="2">
    <source>
        <dbReference type="SAM" id="Phobius"/>
    </source>
</evidence>
<dbReference type="SMR" id="A2F2P8"/>
<reference evidence="4" key="1">
    <citation type="submission" date="2006-10" db="EMBL/GenBank/DDBJ databases">
        <authorList>
            <person name="Amadeo P."/>
            <person name="Zhao Q."/>
            <person name="Wortman J."/>
            <person name="Fraser-Liggett C."/>
            <person name="Carlton J."/>
        </authorList>
    </citation>
    <scope>NUCLEOTIDE SEQUENCE</scope>
    <source>
        <strain evidence="4">G3</strain>
    </source>
</reference>
<feature type="compositionally biased region" description="Basic and acidic residues" evidence="1">
    <location>
        <begin position="90"/>
        <end position="108"/>
    </location>
</feature>
<feature type="signal peptide" evidence="3">
    <location>
        <begin position="1"/>
        <end position="17"/>
    </location>
</feature>
<dbReference type="RefSeq" id="XP_001313751.1">
    <property type="nucleotide sequence ID" value="XM_001313750.1"/>
</dbReference>
<keyword evidence="5" id="KW-1185">Reference proteome</keyword>
<dbReference type="InParanoid" id="A2F2P8"/>
<evidence type="ECO:0000313" key="4">
    <source>
        <dbReference type="EMBL" id="EAY00822.1"/>
    </source>
</evidence>
<feature type="compositionally biased region" description="Polar residues" evidence="1">
    <location>
        <begin position="153"/>
        <end position="170"/>
    </location>
</feature>
<evidence type="ECO:0000256" key="1">
    <source>
        <dbReference type="SAM" id="MobiDB-lite"/>
    </source>
</evidence>
<dbReference type="EMBL" id="DS113588">
    <property type="protein sequence ID" value="EAY00822.1"/>
    <property type="molecule type" value="Genomic_DNA"/>
</dbReference>
<dbReference type="AlphaFoldDB" id="A2F2P8"/>
<accession>A2F2P8</accession>
<protein>
    <recommendedName>
        <fullName evidence="6">EGF-like domain-containing protein</fullName>
    </recommendedName>
</protein>
<feature type="transmembrane region" description="Helical" evidence="2">
    <location>
        <begin position="429"/>
        <end position="450"/>
    </location>
</feature>